<proteinExistence type="predicted"/>
<name>A0A1E5CX36_9VIBR</name>
<dbReference type="EMBL" id="AJYW02000167">
    <property type="protein sequence ID" value="OEE75053.1"/>
    <property type="molecule type" value="Genomic_DNA"/>
</dbReference>
<dbReference type="RefSeq" id="WP_017054503.1">
    <property type="nucleotide sequence ID" value="NZ_AJYW02000167.1"/>
</dbReference>
<keyword evidence="2" id="KW-1185">Reference proteome</keyword>
<reference evidence="1 2" key="1">
    <citation type="journal article" date="2012" name="Science">
        <title>Ecological populations of bacteria act as socially cohesive units of antibiotic production and resistance.</title>
        <authorList>
            <person name="Cordero O.X."/>
            <person name="Wildschutte H."/>
            <person name="Kirkup B."/>
            <person name="Proehl S."/>
            <person name="Ngo L."/>
            <person name="Hussain F."/>
            <person name="Le Roux F."/>
            <person name="Mincer T."/>
            <person name="Polz M.F."/>
        </authorList>
    </citation>
    <scope>NUCLEOTIDE SEQUENCE [LARGE SCALE GENOMIC DNA]</scope>
    <source>
        <strain evidence="1 2">FF-238</strain>
    </source>
</reference>
<gene>
    <name evidence="1" type="ORF">A130_17430</name>
</gene>
<dbReference type="Proteomes" id="UP000094165">
    <property type="component" value="Unassembled WGS sequence"/>
</dbReference>
<evidence type="ECO:0000313" key="2">
    <source>
        <dbReference type="Proteomes" id="UP000094165"/>
    </source>
</evidence>
<comment type="caution">
    <text evidence="1">The sequence shown here is derived from an EMBL/GenBank/DDBJ whole genome shotgun (WGS) entry which is preliminary data.</text>
</comment>
<dbReference type="PANTHER" id="PTHR35370">
    <property type="entry name" value="CYTOPLASMIC PROTEIN-RELATED-RELATED"/>
    <property type="match status" value="1"/>
</dbReference>
<dbReference type="NCBIfam" id="TIGR03359">
    <property type="entry name" value="VI_chp_6"/>
    <property type="match status" value="1"/>
</dbReference>
<dbReference type="PANTHER" id="PTHR35370:SF1">
    <property type="entry name" value="TYPE VI SECRETION SYSTEM COMPONENT TSSF1"/>
    <property type="match status" value="1"/>
</dbReference>
<dbReference type="AlphaFoldDB" id="A0A1E5CX36"/>
<evidence type="ECO:0000313" key="1">
    <source>
        <dbReference type="EMBL" id="OEE75053.1"/>
    </source>
</evidence>
<accession>A0A1E5CX36</accession>
<organism evidence="1 2">
    <name type="scientific">Vibrio genomosp. F6 str. FF-238</name>
    <dbReference type="NCBI Taxonomy" id="1191298"/>
    <lineage>
        <taxon>Bacteria</taxon>
        <taxon>Pseudomonadati</taxon>
        <taxon>Pseudomonadota</taxon>
        <taxon>Gammaproteobacteria</taxon>
        <taxon>Vibrionales</taxon>
        <taxon>Vibrionaceae</taxon>
        <taxon>Vibrio</taxon>
    </lineage>
</organism>
<dbReference type="InterPro" id="IPR010272">
    <property type="entry name" value="T6SS_TssF"/>
</dbReference>
<dbReference type="PIRSF" id="PIRSF028304">
    <property type="entry name" value="UCP028304"/>
    <property type="match status" value="1"/>
</dbReference>
<dbReference type="Pfam" id="PF05947">
    <property type="entry name" value="T6SS_TssF"/>
    <property type="match status" value="1"/>
</dbReference>
<sequence>MSFNEYYLSELSALRELGKEFADENPALAPFLSQHGQDPDVERLFEGFAFLVGRLRQRLDDELPELTHSLMRLLWPNYIRPVPSISTLAFKPKPELTQKQTIKANTEVKSNKIEDTACIFKTCYDTDIYPLSIHSSKYTSTGDGGVYTIKLALENGAQLSDINLNTLRLHFHGDKSTCLTLLLAMKVRTTKLEYRLINSEGERINNTTLALNTLKEVGFEKDQALLEYPLNTFMGYRHLQEFFCYPDKYQYIDLVDLPIWPVELTKQCTHIEFSFKFEQLSMTQFYPDRAKVALFCTPIVNLFEADAAPILLNHTKTHYKLSHATLSDDKSIIVGVNSVVGWQPGTHGRIKFHDFESFEHDANNNDGQFFSIKQSPNIVTRQFDTYLSFNLNNTEHRSTTISISIKACNGSLPCKLSLGDISESTDSSPEFTTFKNITMPTQSYAPPIEKDGLWSLISNMSLNYISLTQPEALKKLLVAYDFPGAQNDTKAKQTKRLLGGIKNISTKPIDLLLQGLPVRGMNTQLTLESKHFLCEGELYLFASVLNEFFSLYTSINTVNMLSVQSSEGGNYSWSPRVGQQPVI</sequence>
<protein>
    <submittedName>
        <fullName evidence="1">Type VI secretion system protein ImpG</fullName>
    </submittedName>
</protein>